<comment type="caution">
    <text evidence="3">The sequence shown here is derived from an EMBL/GenBank/DDBJ whole genome shotgun (WGS) entry which is preliminary data.</text>
</comment>
<dbReference type="Gene3D" id="3.10.100.10">
    <property type="entry name" value="Mannose-Binding Protein A, subunit A"/>
    <property type="match status" value="1"/>
</dbReference>
<evidence type="ECO:0000313" key="3">
    <source>
        <dbReference type="EMBL" id="TKR76678.1"/>
    </source>
</evidence>
<dbReference type="PROSITE" id="PS50092">
    <property type="entry name" value="TSP1"/>
    <property type="match status" value="1"/>
</dbReference>
<keyword evidence="4" id="KW-1185">Reference proteome</keyword>
<dbReference type="InterPro" id="IPR016187">
    <property type="entry name" value="CTDL_fold"/>
</dbReference>
<reference evidence="3 4" key="2">
    <citation type="journal article" date="2019" name="G3 (Bethesda)">
        <title>Hybrid Assembly of the Genome of the Entomopathogenic Nematode Steinernema carpocapsae Identifies the X-Chromosome.</title>
        <authorList>
            <person name="Serra L."/>
            <person name="Macchietto M."/>
            <person name="Macias-Munoz A."/>
            <person name="McGill C.J."/>
            <person name="Rodriguez I.M."/>
            <person name="Rodriguez B."/>
            <person name="Murad R."/>
            <person name="Mortazavi A."/>
        </authorList>
    </citation>
    <scope>NUCLEOTIDE SEQUENCE [LARGE SCALE GENOMIC DNA]</scope>
    <source>
        <strain evidence="3 4">ALL</strain>
    </source>
</reference>
<evidence type="ECO:0000256" key="1">
    <source>
        <dbReference type="SAM" id="SignalP"/>
    </source>
</evidence>
<dbReference type="SMART" id="SM00209">
    <property type="entry name" value="TSP1"/>
    <property type="match status" value="1"/>
</dbReference>
<dbReference type="Pfam" id="PF00090">
    <property type="entry name" value="TSP_1"/>
    <property type="match status" value="1"/>
</dbReference>
<dbReference type="PROSITE" id="PS50041">
    <property type="entry name" value="C_TYPE_LECTIN_2"/>
    <property type="match status" value="1"/>
</dbReference>
<feature type="signal peptide" evidence="1">
    <location>
        <begin position="1"/>
        <end position="21"/>
    </location>
</feature>
<dbReference type="InterPro" id="IPR001304">
    <property type="entry name" value="C-type_lectin-like"/>
</dbReference>
<dbReference type="OrthoDB" id="5821553at2759"/>
<evidence type="ECO:0000313" key="4">
    <source>
        <dbReference type="Proteomes" id="UP000298663"/>
    </source>
</evidence>
<dbReference type="EMBL" id="AZBU02000005">
    <property type="protein sequence ID" value="TKR76678.1"/>
    <property type="molecule type" value="Genomic_DNA"/>
</dbReference>
<dbReference type="InterPro" id="IPR000884">
    <property type="entry name" value="TSP1_rpt"/>
</dbReference>
<proteinExistence type="predicted"/>
<accession>A0A4U5N2Z9</accession>
<organism evidence="3 4">
    <name type="scientific">Steinernema carpocapsae</name>
    <name type="common">Entomopathogenic nematode</name>
    <dbReference type="NCBI Taxonomy" id="34508"/>
    <lineage>
        <taxon>Eukaryota</taxon>
        <taxon>Metazoa</taxon>
        <taxon>Ecdysozoa</taxon>
        <taxon>Nematoda</taxon>
        <taxon>Chromadorea</taxon>
        <taxon>Rhabditida</taxon>
        <taxon>Tylenchina</taxon>
        <taxon>Panagrolaimomorpha</taxon>
        <taxon>Strongyloidoidea</taxon>
        <taxon>Steinernematidae</taxon>
        <taxon>Steinernema</taxon>
    </lineage>
</organism>
<feature type="domain" description="C-type lectin" evidence="2">
    <location>
        <begin position="172"/>
        <end position="259"/>
    </location>
</feature>
<dbReference type="AlphaFoldDB" id="A0A4U5N2Z9"/>
<dbReference type="SUPFAM" id="SSF56436">
    <property type="entry name" value="C-type lectin-like"/>
    <property type="match status" value="1"/>
</dbReference>
<dbReference type="SUPFAM" id="SSF82895">
    <property type="entry name" value="TSP-1 type 1 repeat"/>
    <property type="match status" value="1"/>
</dbReference>
<evidence type="ECO:0000259" key="2">
    <source>
        <dbReference type="PROSITE" id="PS50041"/>
    </source>
</evidence>
<reference evidence="3 4" key="1">
    <citation type="journal article" date="2015" name="Genome Biol.">
        <title>Comparative genomics of Steinernema reveals deeply conserved gene regulatory networks.</title>
        <authorList>
            <person name="Dillman A.R."/>
            <person name="Macchietto M."/>
            <person name="Porter C.F."/>
            <person name="Rogers A."/>
            <person name="Williams B."/>
            <person name="Antoshechkin I."/>
            <person name="Lee M.M."/>
            <person name="Goodwin Z."/>
            <person name="Lu X."/>
            <person name="Lewis E.E."/>
            <person name="Goodrich-Blair H."/>
            <person name="Stock S.P."/>
            <person name="Adams B.J."/>
            <person name="Sternberg P.W."/>
            <person name="Mortazavi A."/>
        </authorList>
    </citation>
    <scope>NUCLEOTIDE SEQUENCE [LARGE SCALE GENOMIC DNA]</scope>
    <source>
        <strain evidence="3 4">ALL</strain>
    </source>
</reference>
<dbReference type="InterPro" id="IPR016186">
    <property type="entry name" value="C-type_lectin-like/link_sf"/>
</dbReference>
<feature type="chain" id="PRO_5020566192" description="C-type lectin domain-containing protein" evidence="1">
    <location>
        <begin position="22"/>
        <end position="381"/>
    </location>
</feature>
<dbReference type="Gene3D" id="2.20.100.10">
    <property type="entry name" value="Thrombospondin type-1 (TSP1) repeat"/>
    <property type="match status" value="1"/>
</dbReference>
<gene>
    <name evidence="3" type="ORF">L596_017787</name>
</gene>
<keyword evidence="1" id="KW-0732">Signal</keyword>
<dbReference type="Proteomes" id="UP000298663">
    <property type="component" value="Unassembled WGS sequence"/>
</dbReference>
<dbReference type="InterPro" id="IPR036383">
    <property type="entry name" value="TSP1_rpt_sf"/>
</dbReference>
<dbReference type="PANTHER" id="PTHR31507">
    <property type="entry name" value="PROTEIN CBG15923"/>
    <property type="match status" value="1"/>
</dbReference>
<dbReference type="PANTHER" id="PTHR31507:SF3">
    <property type="entry name" value="TIL DOMAIN-CONTAINING PROTEIN"/>
    <property type="match status" value="1"/>
</dbReference>
<name>A0A4U5N2Z9_STECR</name>
<sequence length="381" mass="43659">MKAGGCIPLLLFLVFYKKALGAFMTKEIPPLFFPVSTEETFKLMSEDDPFKCSKSWINAGTPPAMIAYHTTEKKCYGVPNATLLNAPEKDFRLFVLLPVAAQMDACPDDDYKDNLAKVVSCHPGWKKFAFEGHVHCYNVKENVDDLAEDDLSNFIETGCKSLRSPNYVPKAASIHSQEEERFLVSEFSKTTKNVRGEYGLLLGLETDSEKEGKCTPDEWSWIDGSKMDYTNWKENDRNKCHGVSLMFEKEKSNLVEWRSFERNQRDLLCKYSINLEFTEEMEKWKLELKKRKMHYCPPSGEWSAWSEWTKCSDTCGMCGMKEGSRTCKTAHLECPCEGETVKKEPCGEEMCGDPKQACCEGFKHTQRRKQDNKEPICVKED</sequence>
<protein>
    <recommendedName>
        <fullName evidence="2">C-type lectin domain-containing protein</fullName>
    </recommendedName>
</protein>